<organism evidence="2 3">
    <name type="scientific">Candidatus Salinicoccus stercoripullorum</name>
    <dbReference type="NCBI Taxonomy" id="2838756"/>
    <lineage>
        <taxon>Bacteria</taxon>
        <taxon>Bacillati</taxon>
        <taxon>Bacillota</taxon>
        <taxon>Bacilli</taxon>
        <taxon>Bacillales</taxon>
        <taxon>Staphylococcaceae</taxon>
        <taxon>Salinicoccus</taxon>
    </lineage>
</organism>
<proteinExistence type="predicted"/>
<name>A0A9D1TZ28_9STAP</name>
<comment type="caution">
    <text evidence="2">The sequence shown here is derived from an EMBL/GenBank/DDBJ whole genome shotgun (WGS) entry which is preliminary data.</text>
</comment>
<gene>
    <name evidence="2" type="ORF">H9891_00850</name>
</gene>
<feature type="region of interest" description="Disordered" evidence="1">
    <location>
        <begin position="1"/>
        <end position="33"/>
    </location>
</feature>
<evidence type="ECO:0000313" key="3">
    <source>
        <dbReference type="Proteomes" id="UP000823989"/>
    </source>
</evidence>
<dbReference type="AlphaFoldDB" id="A0A9D1TZ28"/>
<reference evidence="2" key="1">
    <citation type="journal article" date="2021" name="PeerJ">
        <title>Extensive microbial diversity within the chicken gut microbiome revealed by metagenomics and culture.</title>
        <authorList>
            <person name="Gilroy R."/>
            <person name="Ravi A."/>
            <person name="Getino M."/>
            <person name="Pursley I."/>
            <person name="Horton D.L."/>
            <person name="Alikhan N.F."/>
            <person name="Baker D."/>
            <person name="Gharbi K."/>
            <person name="Hall N."/>
            <person name="Watson M."/>
            <person name="Adriaenssens E.M."/>
            <person name="Foster-Nyarko E."/>
            <person name="Jarju S."/>
            <person name="Secka A."/>
            <person name="Antonio M."/>
            <person name="Oren A."/>
            <person name="Chaudhuri R.R."/>
            <person name="La Ragione R."/>
            <person name="Hildebrand F."/>
            <person name="Pallen M.J."/>
        </authorList>
    </citation>
    <scope>NUCLEOTIDE SEQUENCE</scope>
    <source>
        <strain evidence="2">ChiHjej13B12-752</strain>
    </source>
</reference>
<dbReference type="Proteomes" id="UP000823989">
    <property type="component" value="Unassembled WGS sequence"/>
</dbReference>
<reference evidence="2" key="2">
    <citation type="submission" date="2021-04" db="EMBL/GenBank/DDBJ databases">
        <authorList>
            <person name="Gilroy R."/>
        </authorList>
    </citation>
    <scope>NUCLEOTIDE SEQUENCE</scope>
    <source>
        <strain evidence="2">ChiHjej13B12-752</strain>
    </source>
</reference>
<accession>A0A9D1TZ28</accession>
<dbReference type="EMBL" id="DXHR01000003">
    <property type="protein sequence ID" value="HIW11702.1"/>
    <property type="molecule type" value="Genomic_DNA"/>
</dbReference>
<evidence type="ECO:0000256" key="1">
    <source>
        <dbReference type="SAM" id="MobiDB-lite"/>
    </source>
</evidence>
<sequence>MTAKDRKDERSAKRQEDLPKEYQYEDKEQDRIDDYNKLGKEYYYNEETDKSVFHDNRHDSGNR</sequence>
<protein>
    <submittedName>
        <fullName evidence="2">Uncharacterized protein</fullName>
    </submittedName>
</protein>
<evidence type="ECO:0000313" key="2">
    <source>
        <dbReference type="EMBL" id="HIW11702.1"/>
    </source>
</evidence>